<dbReference type="Proteomes" id="UP000565441">
    <property type="component" value="Unassembled WGS sequence"/>
</dbReference>
<feature type="signal peptide" evidence="2">
    <location>
        <begin position="1"/>
        <end position="24"/>
    </location>
</feature>
<organism evidence="3 4">
    <name type="scientific">Tricholomella constricta</name>
    <dbReference type="NCBI Taxonomy" id="117010"/>
    <lineage>
        <taxon>Eukaryota</taxon>
        <taxon>Fungi</taxon>
        <taxon>Dikarya</taxon>
        <taxon>Basidiomycota</taxon>
        <taxon>Agaricomycotina</taxon>
        <taxon>Agaricomycetes</taxon>
        <taxon>Agaricomycetidae</taxon>
        <taxon>Agaricales</taxon>
        <taxon>Tricholomatineae</taxon>
        <taxon>Lyophyllaceae</taxon>
        <taxon>Tricholomella</taxon>
    </lineage>
</organism>
<gene>
    <name evidence="3" type="ORF">D9615_001435</name>
</gene>
<feature type="region of interest" description="Disordered" evidence="1">
    <location>
        <begin position="32"/>
        <end position="83"/>
    </location>
</feature>
<feature type="compositionally biased region" description="Polar residues" evidence="1">
    <location>
        <begin position="72"/>
        <end position="83"/>
    </location>
</feature>
<reference evidence="3 4" key="1">
    <citation type="journal article" date="2020" name="ISME J.">
        <title>Uncovering the hidden diversity of litter-decomposition mechanisms in mushroom-forming fungi.</title>
        <authorList>
            <person name="Floudas D."/>
            <person name="Bentzer J."/>
            <person name="Ahren D."/>
            <person name="Johansson T."/>
            <person name="Persson P."/>
            <person name="Tunlid A."/>
        </authorList>
    </citation>
    <scope>NUCLEOTIDE SEQUENCE [LARGE SCALE GENOMIC DNA]</scope>
    <source>
        <strain evidence="3 4">CBS 661.87</strain>
    </source>
</reference>
<proteinExistence type="predicted"/>
<name>A0A8H5HLB1_9AGAR</name>
<feature type="chain" id="PRO_5034104704" evidence="2">
    <location>
        <begin position="25"/>
        <end position="580"/>
    </location>
</feature>
<dbReference type="EMBL" id="JAACJP010000004">
    <property type="protein sequence ID" value="KAF5385279.1"/>
    <property type="molecule type" value="Genomic_DNA"/>
</dbReference>
<accession>A0A8H5HLB1</accession>
<keyword evidence="2" id="KW-0732">Signal</keyword>
<evidence type="ECO:0000313" key="3">
    <source>
        <dbReference type="EMBL" id="KAF5385279.1"/>
    </source>
</evidence>
<feature type="compositionally biased region" description="Low complexity" evidence="1">
    <location>
        <begin position="32"/>
        <end position="44"/>
    </location>
</feature>
<sequence>MHHRALRLLPSTLSFSSILQAAAARAWVRSTTSTAPPLSSPSPTAHDKLSKLGRQPASKRHKPPRIPPEITVVQSPPNQHESSFRASVEREKAQFVPHAGRRTRPQRTSPLAYFTPELVHDSDLWPPDPARSHVDLSDTSEHHPSPLGRPWYWDDASIIGTPIGLHVSRTRATSLFPLAKTASSLIQNILHLLSYNDPSPTFPALLDYHDLHAGLRSTRSYNLLIFLALRTGSYGTVPWLLSSMRAESVPANLETWKLRVRWLVQSGWWDRAWNEVMSTLPRTNVLDENETKRRFQVTNALPLPIWLEFFRTLKRGATRQRTRIQEALETCESTSTTPNPSEQTDLYLTRYHTLMNNRPTIIPHDLAQTSPRAVYSVVSIMLQLQESDKALSLTKAYFTSLSSRISKSQARTCLDIVHLHIAMGSPHRGLRQLYETRRTMVSLISLHPALRPTSTTLFLLLAPLRRAKRCGTVAWSTLRAFKSQWGAATEDRRVRRRVATLALKEGRMEIVDAMLRSERVSRWARATWKLTEGVVGKVASPRPGRILRPAVRRIFKHNGQEERYWCRLMRRVSRKQDRRK</sequence>
<dbReference type="AlphaFoldDB" id="A0A8H5HLB1"/>
<evidence type="ECO:0000313" key="4">
    <source>
        <dbReference type="Proteomes" id="UP000565441"/>
    </source>
</evidence>
<evidence type="ECO:0000256" key="1">
    <source>
        <dbReference type="SAM" id="MobiDB-lite"/>
    </source>
</evidence>
<comment type="caution">
    <text evidence="3">The sequence shown here is derived from an EMBL/GenBank/DDBJ whole genome shotgun (WGS) entry which is preliminary data.</text>
</comment>
<keyword evidence="4" id="KW-1185">Reference proteome</keyword>
<evidence type="ECO:0000256" key="2">
    <source>
        <dbReference type="SAM" id="SignalP"/>
    </source>
</evidence>
<protein>
    <submittedName>
        <fullName evidence="3">Uncharacterized protein</fullName>
    </submittedName>
</protein>
<dbReference type="OrthoDB" id="3149711at2759"/>